<dbReference type="AlphaFoldDB" id="A0A839F7U5"/>
<dbReference type="Proteomes" id="UP000550401">
    <property type="component" value="Unassembled WGS sequence"/>
</dbReference>
<evidence type="ECO:0000313" key="3">
    <source>
        <dbReference type="Proteomes" id="UP000550401"/>
    </source>
</evidence>
<name>A0A839F7U5_9GAMM</name>
<sequence length="63" mass="6598">MHTRSYVVASASVFGLVALVHAVRLFEGWAAQLGPFAIPPAASWLALAITASLCVAGFASLRR</sequence>
<evidence type="ECO:0000313" key="2">
    <source>
        <dbReference type="EMBL" id="MBA8888231.1"/>
    </source>
</evidence>
<dbReference type="EMBL" id="JACGXL010000003">
    <property type="protein sequence ID" value="MBA8888231.1"/>
    <property type="molecule type" value="Genomic_DNA"/>
</dbReference>
<keyword evidence="1" id="KW-0472">Membrane</keyword>
<keyword evidence="1" id="KW-0812">Transmembrane</keyword>
<organism evidence="2 3">
    <name type="scientific">Dokdonella fugitiva</name>
    <dbReference type="NCBI Taxonomy" id="328517"/>
    <lineage>
        <taxon>Bacteria</taxon>
        <taxon>Pseudomonadati</taxon>
        <taxon>Pseudomonadota</taxon>
        <taxon>Gammaproteobacteria</taxon>
        <taxon>Lysobacterales</taxon>
        <taxon>Rhodanobacteraceae</taxon>
        <taxon>Dokdonella</taxon>
    </lineage>
</organism>
<reference evidence="2 3" key="1">
    <citation type="submission" date="2020-07" db="EMBL/GenBank/DDBJ databases">
        <title>Genomic Encyclopedia of Type Strains, Phase IV (KMG-V): Genome sequencing to study the core and pangenomes of soil and plant-associated prokaryotes.</title>
        <authorList>
            <person name="Whitman W."/>
        </authorList>
    </citation>
    <scope>NUCLEOTIDE SEQUENCE [LARGE SCALE GENOMIC DNA]</scope>
    <source>
        <strain evidence="2 3">RH2WT43</strain>
    </source>
</reference>
<keyword evidence="1" id="KW-1133">Transmembrane helix</keyword>
<feature type="transmembrane region" description="Helical" evidence="1">
    <location>
        <begin position="41"/>
        <end position="61"/>
    </location>
</feature>
<protein>
    <submittedName>
        <fullName evidence="2">Uncharacterized protein</fullName>
    </submittedName>
</protein>
<evidence type="ECO:0000256" key="1">
    <source>
        <dbReference type="SAM" id="Phobius"/>
    </source>
</evidence>
<keyword evidence="3" id="KW-1185">Reference proteome</keyword>
<accession>A0A839F7U5</accession>
<proteinExistence type="predicted"/>
<gene>
    <name evidence="2" type="ORF">FHW12_002455</name>
</gene>
<comment type="caution">
    <text evidence="2">The sequence shown here is derived from an EMBL/GenBank/DDBJ whole genome shotgun (WGS) entry which is preliminary data.</text>
</comment>
<dbReference type="RefSeq" id="WP_182531282.1">
    <property type="nucleotide sequence ID" value="NZ_JACGXL010000003.1"/>
</dbReference>